<evidence type="ECO:0000259" key="2">
    <source>
        <dbReference type="Pfam" id="PF24755"/>
    </source>
</evidence>
<dbReference type="AlphaFoldDB" id="G8TT75"/>
<keyword evidence="4" id="KW-1185">Reference proteome</keyword>
<sequence length="433" mass="49764">MSRLEDALNRFLPDVYAAMADWGITPQPIDFEIVPADAIYEMASYGMPGHFSHWTYGRDFWRMKQQFESGAGRLYEMIIDTEPPVAYLLESNTLAAQKLVVAHCLGHADLFRHHVLAKDQPKQFHQTLASAAERFDYYRQQYGPERLETVLDDALAIQAQVADESGWTPPAGSTSADWPYHDLWPSGESGRPAPSTRYRLPTADLLGFIARFSPVLAEWERDVLEVVRQEGLYYRPRRQIKMIHEGWATYCHQRLLAEVELPPGEQIEAARIHAEVAWPHPLGVNPYWFGWRLIQLLVAERGLLSARAVLLEETDASVVRNYLTPEWMQALDLFEYRWTDGFLMTPQGPQAIYAAERQKMDPDLLRNRLANWLGERPPEIVVETVDADDRLMLSHTDDGHPLDREWAQLTLEGIRRLWGHPVVLYDDDAQYSA</sequence>
<reference evidence="4" key="1">
    <citation type="submission" date="2011-12" db="EMBL/GenBank/DDBJ databases">
        <title>The complete genome of chromosome of Sulfobacillus acidophilus DSM 10332.</title>
        <authorList>
            <person name="Lucas S."/>
            <person name="Han J."/>
            <person name="Lapidus A."/>
            <person name="Bruce D."/>
            <person name="Goodwin L."/>
            <person name="Pitluck S."/>
            <person name="Peters L."/>
            <person name="Kyrpides N."/>
            <person name="Mavromatis K."/>
            <person name="Ivanova N."/>
            <person name="Mikhailova N."/>
            <person name="Chertkov O."/>
            <person name="Saunders E."/>
            <person name="Detter J.C."/>
            <person name="Tapia R."/>
            <person name="Han C."/>
            <person name="Land M."/>
            <person name="Hauser L."/>
            <person name="Markowitz V."/>
            <person name="Cheng J.-F."/>
            <person name="Hugenholtz P."/>
            <person name="Woyke T."/>
            <person name="Wu D."/>
            <person name="Pukall R."/>
            <person name="Gehrich-Schroeter G."/>
            <person name="Schneider S."/>
            <person name="Klenk H.-P."/>
            <person name="Eisen J.A."/>
        </authorList>
    </citation>
    <scope>NUCLEOTIDE SEQUENCE [LARGE SCALE GENOMIC DNA]</scope>
    <source>
        <strain evidence="4">ATCC 700253 / DSM 10332 / NAL</strain>
    </source>
</reference>
<accession>G8TT75</accession>
<proteinExistence type="predicted"/>
<dbReference type="InterPro" id="IPR056174">
    <property type="entry name" value="SpoVR_N"/>
</dbReference>
<feature type="domain" description="SpoVR protein-like N-terminal" evidence="1">
    <location>
        <begin position="16"/>
        <end position="338"/>
    </location>
</feature>
<dbReference type="Pfam" id="PF04293">
    <property type="entry name" value="SpoVR"/>
    <property type="match status" value="1"/>
</dbReference>
<dbReference type="KEGG" id="sap:Sulac_3329"/>
<dbReference type="HOGENOM" id="CLU_010179_1_0_9"/>
<dbReference type="STRING" id="679936.Sulac_3329"/>
<feature type="domain" description="SpoVR-like C-terminal" evidence="2">
    <location>
        <begin position="378"/>
        <end position="426"/>
    </location>
</feature>
<protein>
    <submittedName>
        <fullName evidence="3">SpoVR family protein</fullName>
    </submittedName>
</protein>
<name>G8TT75_SULAD</name>
<dbReference type="Proteomes" id="UP000005439">
    <property type="component" value="Chromosome"/>
</dbReference>
<organism evidence="3 4">
    <name type="scientific">Sulfobacillus acidophilus (strain ATCC 700253 / DSM 10332 / NAL)</name>
    <dbReference type="NCBI Taxonomy" id="679936"/>
    <lineage>
        <taxon>Bacteria</taxon>
        <taxon>Bacillati</taxon>
        <taxon>Bacillota</taxon>
        <taxon>Clostridia</taxon>
        <taxon>Eubacteriales</taxon>
        <taxon>Clostridiales Family XVII. Incertae Sedis</taxon>
        <taxon>Sulfobacillus</taxon>
    </lineage>
</organism>
<dbReference type="Pfam" id="PF24755">
    <property type="entry name" value="SpoVR_C"/>
    <property type="match status" value="1"/>
</dbReference>
<evidence type="ECO:0000313" key="3">
    <source>
        <dbReference type="EMBL" id="AEW06775.1"/>
    </source>
</evidence>
<reference evidence="3 4" key="2">
    <citation type="journal article" date="2012" name="Stand. Genomic Sci.">
        <title>Complete genome sequence of the moderately thermophilic mineral-sulfide-oxidizing firmicute Sulfobacillus acidophilus type strain (NAL(T)).</title>
        <authorList>
            <person name="Anderson I."/>
            <person name="Chertkov O."/>
            <person name="Chen A."/>
            <person name="Saunders E."/>
            <person name="Lapidus A."/>
            <person name="Nolan M."/>
            <person name="Lucas S."/>
            <person name="Hammon N."/>
            <person name="Deshpande S."/>
            <person name="Cheng J.F."/>
            <person name="Han C."/>
            <person name="Tapia R."/>
            <person name="Goodwin L.A."/>
            <person name="Pitluck S."/>
            <person name="Liolios K."/>
            <person name="Pagani I."/>
            <person name="Ivanova N."/>
            <person name="Mikhailova N."/>
            <person name="Pati A."/>
            <person name="Palaniappan K."/>
            <person name="Land M."/>
            <person name="Pan C."/>
            <person name="Rohde M."/>
            <person name="Pukall R."/>
            <person name="Goker M."/>
            <person name="Detter J.C."/>
            <person name="Woyke T."/>
            <person name="Bristow J."/>
            <person name="Eisen J.A."/>
            <person name="Markowitz V."/>
            <person name="Hugenholtz P."/>
            <person name="Kyrpides N.C."/>
            <person name="Klenk H.P."/>
            <person name="Mavromatis K."/>
        </authorList>
    </citation>
    <scope>NUCLEOTIDE SEQUENCE [LARGE SCALE GENOMIC DNA]</scope>
    <source>
        <strain evidence="4">ATCC 700253 / DSM 10332 / NAL</strain>
    </source>
</reference>
<gene>
    <name evidence="3" type="ordered locus">Sulac_3329</name>
</gene>
<dbReference type="InterPro" id="IPR007390">
    <property type="entry name" value="Spore_V_R"/>
</dbReference>
<dbReference type="PANTHER" id="PTHR30029:SF2">
    <property type="entry name" value="STAGE V SPORULATION PROTEIN R"/>
    <property type="match status" value="1"/>
</dbReference>
<dbReference type="InterPro" id="IPR057008">
    <property type="entry name" value="SpoVR-like_C"/>
</dbReference>
<dbReference type="PATRIC" id="fig|679936.5.peg.3446"/>
<dbReference type="EMBL" id="CP003179">
    <property type="protein sequence ID" value="AEW06775.1"/>
    <property type="molecule type" value="Genomic_DNA"/>
</dbReference>
<evidence type="ECO:0000259" key="1">
    <source>
        <dbReference type="Pfam" id="PF04293"/>
    </source>
</evidence>
<evidence type="ECO:0000313" key="4">
    <source>
        <dbReference type="Proteomes" id="UP000005439"/>
    </source>
</evidence>
<dbReference type="PANTHER" id="PTHR30029">
    <property type="entry name" value="STAGE V SPORULATION PROTEIN R"/>
    <property type="match status" value="1"/>
</dbReference>